<feature type="domain" description="HTH tetR-type" evidence="2">
    <location>
        <begin position="7"/>
        <end position="54"/>
    </location>
</feature>
<comment type="caution">
    <text evidence="3">The sequence shown here is derived from an EMBL/GenBank/DDBJ whole genome shotgun (WGS) entry which is preliminary data.</text>
</comment>
<evidence type="ECO:0000313" key="4">
    <source>
        <dbReference type="Proteomes" id="UP000657385"/>
    </source>
</evidence>
<protein>
    <submittedName>
        <fullName evidence="3">TetR/AcrR family transcriptional regulator</fullName>
    </submittedName>
</protein>
<gene>
    <name evidence="3" type="ORF">I2501_13545</name>
</gene>
<dbReference type="Gene3D" id="1.10.357.10">
    <property type="entry name" value="Tetracycline Repressor, domain 2"/>
    <property type="match status" value="1"/>
</dbReference>
<evidence type="ECO:0000256" key="1">
    <source>
        <dbReference type="ARBA" id="ARBA00023125"/>
    </source>
</evidence>
<reference evidence="3" key="1">
    <citation type="submission" date="2020-11" db="EMBL/GenBank/DDBJ databases">
        <title>Isolation and identification of active actinomycetes.</title>
        <authorList>
            <person name="Yu B."/>
        </authorList>
    </citation>
    <scope>NUCLEOTIDE SEQUENCE</scope>
    <source>
        <strain evidence="3">NEAU-YB345</strain>
    </source>
</reference>
<dbReference type="EMBL" id="JADPRT010000005">
    <property type="protein sequence ID" value="MBF9069045.1"/>
    <property type="molecule type" value="Genomic_DNA"/>
</dbReference>
<organism evidence="3 4">
    <name type="scientific">Streptacidiphilus fuscans</name>
    <dbReference type="NCBI Taxonomy" id="2789292"/>
    <lineage>
        <taxon>Bacteria</taxon>
        <taxon>Bacillati</taxon>
        <taxon>Actinomycetota</taxon>
        <taxon>Actinomycetes</taxon>
        <taxon>Kitasatosporales</taxon>
        <taxon>Streptomycetaceae</taxon>
        <taxon>Streptacidiphilus</taxon>
    </lineage>
</organism>
<dbReference type="RefSeq" id="WP_196194226.1">
    <property type="nucleotide sequence ID" value="NZ_JADPRT010000005.1"/>
</dbReference>
<dbReference type="InterPro" id="IPR001647">
    <property type="entry name" value="HTH_TetR"/>
</dbReference>
<dbReference type="GO" id="GO:0003677">
    <property type="term" value="F:DNA binding"/>
    <property type="evidence" value="ECO:0007669"/>
    <property type="project" value="UniProtKB-KW"/>
</dbReference>
<dbReference type="SUPFAM" id="SSF46689">
    <property type="entry name" value="Homeodomain-like"/>
    <property type="match status" value="1"/>
</dbReference>
<evidence type="ECO:0000313" key="3">
    <source>
        <dbReference type="EMBL" id="MBF9069045.1"/>
    </source>
</evidence>
<dbReference type="Pfam" id="PF00440">
    <property type="entry name" value="TetR_N"/>
    <property type="match status" value="1"/>
</dbReference>
<name>A0A931B8X6_9ACTN</name>
<dbReference type="InterPro" id="IPR009057">
    <property type="entry name" value="Homeodomain-like_sf"/>
</dbReference>
<keyword evidence="4" id="KW-1185">Reference proteome</keyword>
<dbReference type="Proteomes" id="UP000657385">
    <property type="component" value="Unassembled WGS sequence"/>
</dbReference>
<accession>A0A931B8X6</accession>
<proteinExistence type="predicted"/>
<dbReference type="AlphaFoldDB" id="A0A931B8X6"/>
<evidence type="ECO:0000259" key="2">
    <source>
        <dbReference type="Pfam" id="PF00440"/>
    </source>
</evidence>
<keyword evidence="1" id="KW-0238">DNA-binding</keyword>
<sequence length="202" mass="21981">MSTETLILLTAERLFATQGIDATSMRQIGQAAGQRNAAATQYHFRNKQLLLKAIFEHRLGAIDLRRRDLLAALQQSGEAADPWRLVEALVRPLAEQAVLPGSHYVRFLERVFEHAGRDVALLAEIGGLDQAVAAGRLVHARLPLLDTPQGRLRLRWAGQLIISGLADLEQRCADAAGSTDPEEFTTGLVDAVTGLVTAPHSH</sequence>